<dbReference type="Pfam" id="PF00950">
    <property type="entry name" value="ABC-3"/>
    <property type="match status" value="1"/>
</dbReference>
<dbReference type="RefSeq" id="WP_068348228.1">
    <property type="nucleotide sequence ID" value="NZ_JFHK01000019.1"/>
</dbReference>
<dbReference type="EMBL" id="JFHK01000019">
    <property type="protein sequence ID" value="OAA29348.1"/>
    <property type="molecule type" value="Genomic_DNA"/>
</dbReference>
<dbReference type="CDD" id="cd06550">
    <property type="entry name" value="TM_ABC_iron-siderophores_like"/>
    <property type="match status" value="1"/>
</dbReference>
<dbReference type="Gene3D" id="1.10.3470.10">
    <property type="entry name" value="ABC transporter involved in vitamin B12 uptake, BtuC"/>
    <property type="match status" value="1"/>
</dbReference>
<evidence type="ECO:0000256" key="1">
    <source>
        <dbReference type="ARBA" id="ARBA00004141"/>
    </source>
</evidence>
<dbReference type="PANTHER" id="PTHR30477">
    <property type="entry name" value="ABC-TRANSPORTER METAL-BINDING PROTEIN"/>
    <property type="match status" value="1"/>
</dbReference>
<evidence type="ECO:0000256" key="7">
    <source>
        <dbReference type="SAM" id="Phobius"/>
    </source>
</evidence>
<dbReference type="Proteomes" id="UP000077339">
    <property type="component" value="Unassembled WGS sequence"/>
</dbReference>
<dbReference type="PANTHER" id="PTHR30477:SF0">
    <property type="entry name" value="METAL TRANSPORT SYSTEM MEMBRANE PROTEIN TM_0125-RELATED"/>
    <property type="match status" value="1"/>
</dbReference>
<protein>
    <submittedName>
        <fullName evidence="8">ABC transporter</fullName>
    </submittedName>
</protein>
<organism evidence="8 9">
    <name type="scientific">Kosmotoga arenicorallina S304</name>
    <dbReference type="NCBI Taxonomy" id="1453497"/>
    <lineage>
        <taxon>Bacteria</taxon>
        <taxon>Thermotogati</taxon>
        <taxon>Thermotogota</taxon>
        <taxon>Thermotogae</taxon>
        <taxon>Kosmotogales</taxon>
        <taxon>Kosmotogaceae</taxon>
        <taxon>Kosmotoga</taxon>
    </lineage>
</organism>
<keyword evidence="6" id="KW-0813">Transport</keyword>
<dbReference type="AlphaFoldDB" id="A0A176JZT8"/>
<evidence type="ECO:0000313" key="9">
    <source>
        <dbReference type="Proteomes" id="UP000077339"/>
    </source>
</evidence>
<name>A0A176JZT8_9BACT</name>
<evidence type="ECO:0000313" key="8">
    <source>
        <dbReference type="EMBL" id="OAA29348.1"/>
    </source>
</evidence>
<gene>
    <name evidence="8" type="ORF">AT15_02180</name>
</gene>
<dbReference type="GO" id="GO:0010043">
    <property type="term" value="P:response to zinc ion"/>
    <property type="evidence" value="ECO:0007669"/>
    <property type="project" value="TreeGrafter"/>
</dbReference>
<evidence type="ECO:0000256" key="3">
    <source>
        <dbReference type="ARBA" id="ARBA00022692"/>
    </source>
</evidence>
<sequence>MSFFQDMLVFEFLKNAFLASILVSILTALFSTVVVLRKIEFIGDGAAHASFGGLALGFLIGINSTLIAAISAVAFAITISYFSQKRRVSENSMIGILLPLSMALGVIFLSFVKGYTPDVMSYLFGNILLVSKTDVVLLSILVVAAILFFLLFHREIVYYSFDEIMAKHFGVNTKLIHYSVLIGISLSIVASVKIAGIILVTAFLVTPAATAKLMAKTFRSMVAFAVSLSIGASFCGMILAYYLSIPPGSAIVVVLFVEFLVIYSFTKRKKA</sequence>
<reference evidence="8 9" key="1">
    <citation type="submission" date="2014-02" db="EMBL/GenBank/DDBJ databases">
        <title>Kosmotoga genome sequencing.</title>
        <authorList>
            <person name="Pollo S.M."/>
            <person name="Charchuk R."/>
            <person name="Nesbo C.L."/>
        </authorList>
    </citation>
    <scope>NUCLEOTIDE SEQUENCE [LARGE SCALE GENOMIC DNA]</scope>
    <source>
        <strain evidence="8 9">S304</strain>
    </source>
</reference>
<feature type="transmembrane region" description="Helical" evidence="7">
    <location>
        <begin position="135"/>
        <end position="154"/>
    </location>
</feature>
<feature type="transmembrane region" description="Helical" evidence="7">
    <location>
        <begin position="12"/>
        <end position="36"/>
    </location>
</feature>
<dbReference type="InterPro" id="IPR037294">
    <property type="entry name" value="ABC_BtuC-like"/>
</dbReference>
<feature type="transmembrane region" description="Helical" evidence="7">
    <location>
        <begin position="175"/>
        <end position="191"/>
    </location>
</feature>
<feature type="transmembrane region" description="Helical" evidence="7">
    <location>
        <begin position="222"/>
        <end position="243"/>
    </location>
</feature>
<dbReference type="STRING" id="1453497.AT15_02180"/>
<dbReference type="GO" id="GO:0055085">
    <property type="term" value="P:transmembrane transport"/>
    <property type="evidence" value="ECO:0007669"/>
    <property type="project" value="InterPro"/>
</dbReference>
<evidence type="ECO:0000256" key="4">
    <source>
        <dbReference type="ARBA" id="ARBA00022989"/>
    </source>
</evidence>
<dbReference type="SUPFAM" id="SSF81345">
    <property type="entry name" value="ABC transporter involved in vitamin B12 uptake, BtuC"/>
    <property type="match status" value="1"/>
</dbReference>
<feature type="transmembrane region" description="Helical" evidence="7">
    <location>
        <begin position="249"/>
        <end position="266"/>
    </location>
</feature>
<dbReference type="InterPro" id="IPR001626">
    <property type="entry name" value="ABC_TroCD"/>
</dbReference>
<comment type="caution">
    <text evidence="8">The sequence shown here is derived from an EMBL/GenBank/DDBJ whole genome shotgun (WGS) entry which is preliminary data.</text>
</comment>
<comment type="subcellular location">
    <subcellularLocation>
        <location evidence="6">Cell membrane</location>
        <topology evidence="6">Multi-pass membrane protein</topology>
    </subcellularLocation>
    <subcellularLocation>
        <location evidence="1">Membrane</location>
        <topology evidence="1">Multi-pass membrane protein</topology>
    </subcellularLocation>
</comment>
<keyword evidence="3 6" id="KW-0812">Transmembrane</keyword>
<evidence type="ECO:0000256" key="2">
    <source>
        <dbReference type="ARBA" id="ARBA00008034"/>
    </source>
</evidence>
<keyword evidence="5 7" id="KW-0472">Membrane</keyword>
<keyword evidence="9" id="KW-1185">Reference proteome</keyword>
<feature type="transmembrane region" description="Helical" evidence="7">
    <location>
        <begin position="56"/>
        <end position="82"/>
    </location>
</feature>
<dbReference type="PATRIC" id="fig|1453497.3.peg.434"/>
<evidence type="ECO:0000256" key="5">
    <source>
        <dbReference type="ARBA" id="ARBA00023136"/>
    </source>
</evidence>
<feature type="transmembrane region" description="Helical" evidence="7">
    <location>
        <begin position="94"/>
        <end position="115"/>
    </location>
</feature>
<comment type="similarity">
    <text evidence="2 6">Belongs to the ABC-3 integral membrane protein family.</text>
</comment>
<dbReference type="GO" id="GO:0043190">
    <property type="term" value="C:ATP-binding cassette (ABC) transporter complex"/>
    <property type="evidence" value="ECO:0007669"/>
    <property type="project" value="InterPro"/>
</dbReference>
<proteinExistence type="inferred from homology"/>
<accession>A0A176JZT8</accession>
<evidence type="ECO:0000256" key="6">
    <source>
        <dbReference type="RuleBase" id="RU003943"/>
    </source>
</evidence>
<keyword evidence="4 7" id="KW-1133">Transmembrane helix</keyword>
<dbReference type="OrthoDB" id="9798540at2"/>